<accession>A0ABW7FQT9</accession>
<sequence length="142" mass="16038">MKCLHPTLLALAALVSGPCWADVYVVVSTQSPVKSLTQRELQDIFLSRSRTFPSGEFATPLDQPRQSPVRQEFYFRLTGMGLPEINSYWARLSFAGQSMPPQPMATQEQLLQTLRRNPLSISYLAHEPRQPGLRVVLQLKDP</sequence>
<dbReference type="RefSeq" id="WP_394457756.1">
    <property type="nucleotide sequence ID" value="NZ_JBIGHZ010000001.1"/>
</dbReference>
<evidence type="ECO:0000313" key="2">
    <source>
        <dbReference type="EMBL" id="MFG6446687.1"/>
    </source>
</evidence>
<gene>
    <name evidence="2" type="ORF">ACG0Z6_00370</name>
</gene>
<proteinExistence type="predicted"/>
<comment type="caution">
    <text evidence="2">The sequence shown here is derived from an EMBL/GenBank/DDBJ whole genome shotgun (WGS) entry which is preliminary data.</text>
</comment>
<feature type="signal peptide" evidence="1">
    <location>
        <begin position="1"/>
        <end position="21"/>
    </location>
</feature>
<keyword evidence="1" id="KW-0732">Signal</keyword>
<reference evidence="2 3" key="1">
    <citation type="submission" date="2024-08" db="EMBL/GenBank/DDBJ databases">
        <authorList>
            <person name="Lu H."/>
        </authorList>
    </citation>
    <scope>NUCLEOTIDE SEQUENCE [LARGE SCALE GENOMIC DNA]</scope>
    <source>
        <strain evidence="2 3">BYS180W</strain>
    </source>
</reference>
<evidence type="ECO:0000256" key="1">
    <source>
        <dbReference type="SAM" id="SignalP"/>
    </source>
</evidence>
<keyword evidence="3" id="KW-1185">Reference proteome</keyword>
<dbReference type="Gene3D" id="3.40.190.10">
    <property type="entry name" value="Periplasmic binding protein-like II"/>
    <property type="match status" value="1"/>
</dbReference>
<feature type="chain" id="PRO_5046677173" description="Phosphate ABC transporter substrate-binding protein" evidence="1">
    <location>
        <begin position="22"/>
        <end position="142"/>
    </location>
</feature>
<evidence type="ECO:0000313" key="3">
    <source>
        <dbReference type="Proteomes" id="UP001606099"/>
    </source>
</evidence>
<protein>
    <recommendedName>
        <fullName evidence="4">Phosphate ABC transporter substrate-binding protein</fullName>
    </recommendedName>
</protein>
<dbReference type="EMBL" id="JBIGHZ010000001">
    <property type="protein sequence ID" value="MFG6446687.1"/>
    <property type="molecule type" value="Genomic_DNA"/>
</dbReference>
<name>A0ABW7FQT9_9BURK</name>
<evidence type="ECO:0008006" key="4">
    <source>
        <dbReference type="Google" id="ProtNLM"/>
    </source>
</evidence>
<dbReference type="Proteomes" id="UP001606099">
    <property type="component" value="Unassembled WGS sequence"/>
</dbReference>
<organism evidence="2 3">
    <name type="scientific">Roseateles rivi</name>
    <dbReference type="NCBI Taxonomy" id="3299028"/>
    <lineage>
        <taxon>Bacteria</taxon>
        <taxon>Pseudomonadati</taxon>
        <taxon>Pseudomonadota</taxon>
        <taxon>Betaproteobacteria</taxon>
        <taxon>Burkholderiales</taxon>
        <taxon>Sphaerotilaceae</taxon>
        <taxon>Roseateles</taxon>
    </lineage>
</organism>